<gene>
    <name evidence="1" type="ORF">L210DRAFT_3634476</name>
</gene>
<accession>A0AAD4G8C4</accession>
<dbReference type="Gene3D" id="3.40.50.1820">
    <property type="entry name" value="alpha/beta hydrolase"/>
    <property type="match status" value="1"/>
</dbReference>
<dbReference type="SUPFAM" id="SSF53474">
    <property type="entry name" value="alpha/beta-Hydrolases"/>
    <property type="match status" value="1"/>
</dbReference>
<reference evidence="1" key="1">
    <citation type="submission" date="2019-10" db="EMBL/GenBank/DDBJ databases">
        <authorList>
            <consortium name="DOE Joint Genome Institute"/>
            <person name="Kuo A."/>
            <person name="Miyauchi S."/>
            <person name="Kiss E."/>
            <person name="Drula E."/>
            <person name="Kohler A."/>
            <person name="Sanchez-Garcia M."/>
            <person name="Andreopoulos B."/>
            <person name="Barry K.W."/>
            <person name="Bonito G."/>
            <person name="Buee M."/>
            <person name="Carver A."/>
            <person name="Chen C."/>
            <person name="Cichocki N."/>
            <person name="Clum A."/>
            <person name="Culley D."/>
            <person name="Crous P.W."/>
            <person name="Fauchery L."/>
            <person name="Girlanda M."/>
            <person name="Hayes R."/>
            <person name="Keri Z."/>
            <person name="LaButti K."/>
            <person name="Lipzen A."/>
            <person name="Lombard V."/>
            <person name="Magnuson J."/>
            <person name="Maillard F."/>
            <person name="Morin E."/>
            <person name="Murat C."/>
            <person name="Nolan M."/>
            <person name="Ohm R."/>
            <person name="Pangilinan J."/>
            <person name="Pereira M."/>
            <person name="Perotto S."/>
            <person name="Peter M."/>
            <person name="Riley R."/>
            <person name="Sitrit Y."/>
            <person name="Stielow B."/>
            <person name="Szollosi G."/>
            <person name="Zifcakova L."/>
            <person name="Stursova M."/>
            <person name="Spatafora J.W."/>
            <person name="Tedersoo L."/>
            <person name="Vaario L.-M."/>
            <person name="Yamada A."/>
            <person name="Yan M."/>
            <person name="Wang P."/>
            <person name="Xu J."/>
            <person name="Bruns T."/>
            <person name="Baldrian P."/>
            <person name="Vilgalys R."/>
            <person name="Henrissat B."/>
            <person name="Grigoriev I.V."/>
            <person name="Hibbett D."/>
            <person name="Nagy L.G."/>
            <person name="Martin F.M."/>
        </authorList>
    </citation>
    <scope>NUCLEOTIDE SEQUENCE</scope>
    <source>
        <strain evidence="1">BED1</strain>
    </source>
</reference>
<dbReference type="InterPro" id="IPR029058">
    <property type="entry name" value="AB_hydrolase_fold"/>
</dbReference>
<keyword evidence="2" id="KW-1185">Reference proteome</keyword>
<protein>
    <recommendedName>
        <fullName evidence="3">Proline iminopeptidase</fullName>
    </recommendedName>
</protein>
<reference evidence="1" key="2">
    <citation type="journal article" date="2020" name="Nat. Commun.">
        <title>Large-scale genome sequencing of mycorrhizal fungi provides insights into the early evolution of symbiotic traits.</title>
        <authorList>
            <person name="Miyauchi S."/>
            <person name="Kiss E."/>
            <person name="Kuo A."/>
            <person name="Drula E."/>
            <person name="Kohler A."/>
            <person name="Sanchez-Garcia M."/>
            <person name="Morin E."/>
            <person name="Andreopoulos B."/>
            <person name="Barry K.W."/>
            <person name="Bonito G."/>
            <person name="Buee M."/>
            <person name="Carver A."/>
            <person name="Chen C."/>
            <person name="Cichocki N."/>
            <person name="Clum A."/>
            <person name="Culley D."/>
            <person name="Crous P.W."/>
            <person name="Fauchery L."/>
            <person name="Girlanda M."/>
            <person name="Hayes R.D."/>
            <person name="Keri Z."/>
            <person name="LaButti K."/>
            <person name="Lipzen A."/>
            <person name="Lombard V."/>
            <person name="Magnuson J."/>
            <person name="Maillard F."/>
            <person name="Murat C."/>
            <person name="Nolan M."/>
            <person name="Ohm R.A."/>
            <person name="Pangilinan J."/>
            <person name="Pereira M.F."/>
            <person name="Perotto S."/>
            <person name="Peter M."/>
            <person name="Pfister S."/>
            <person name="Riley R."/>
            <person name="Sitrit Y."/>
            <person name="Stielow J.B."/>
            <person name="Szollosi G."/>
            <person name="Zifcakova L."/>
            <person name="Stursova M."/>
            <person name="Spatafora J.W."/>
            <person name="Tedersoo L."/>
            <person name="Vaario L.M."/>
            <person name="Yamada A."/>
            <person name="Yan M."/>
            <person name="Wang P."/>
            <person name="Xu J."/>
            <person name="Bruns T."/>
            <person name="Baldrian P."/>
            <person name="Vilgalys R."/>
            <person name="Dunand C."/>
            <person name="Henrissat B."/>
            <person name="Grigoriev I.V."/>
            <person name="Hibbett D."/>
            <person name="Nagy L.G."/>
            <person name="Martin F.M."/>
        </authorList>
    </citation>
    <scope>NUCLEOTIDE SEQUENCE</scope>
    <source>
        <strain evidence="1">BED1</strain>
    </source>
</reference>
<sequence length="156" mass="17300">MMMEKGQDSLLYDAALVLLRHLPLWTPDTPTLDSLLLHALSRRGPAGRPAPPEELGSSFAAMQADPIVYSTMLGPSEFTIVGTLKDWSCLDQIHTIDCPTLLTNGADDEAQDVAVQPFFAKIPKVRWVTFANSSHMAFFEERDRYFEIVGKFLTGA</sequence>
<dbReference type="Proteomes" id="UP001194468">
    <property type="component" value="Unassembled WGS sequence"/>
</dbReference>
<organism evidence="1 2">
    <name type="scientific">Boletus edulis BED1</name>
    <dbReference type="NCBI Taxonomy" id="1328754"/>
    <lineage>
        <taxon>Eukaryota</taxon>
        <taxon>Fungi</taxon>
        <taxon>Dikarya</taxon>
        <taxon>Basidiomycota</taxon>
        <taxon>Agaricomycotina</taxon>
        <taxon>Agaricomycetes</taxon>
        <taxon>Agaricomycetidae</taxon>
        <taxon>Boletales</taxon>
        <taxon>Boletineae</taxon>
        <taxon>Boletaceae</taxon>
        <taxon>Boletoideae</taxon>
        <taxon>Boletus</taxon>
    </lineage>
</organism>
<evidence type="ECO:0000313" key="2">
    <source>
        <dbReference type="Proteomes" id="UP001194468"/>
    </source>
</evidence>
<comment type="caution">
    <text evidence="1">The sequence shown here is derived from an EMBL/GenBank/DDBJ whole genome shotgun (WGS) entry which is preliminary data.</text>
</comment>
<dbReference type="EMBL" id="WHUW01000081">
    <property type="protein sequence ID" value="KAF8427157.1"/>
    <property type="molecule type" value="Genomic_DNA"/>
</dbReference>
<dbReference type="AlphaFoldDB" id="A0AAD4G8C4"/>
<name>A0AAD4G8C4_BOLED</name>
<evidence type="ECO:0008006" key="3">
    <source>
        <dbReference type="Google" id="ProtNLM"/>
    </source>
</evidence>
<proteinExistence type="predicted"/>
<evidence type="ECO:0000313" key="1">
    <source>
        <dbReference type="EMBL" id="KAF8427157.1"/>
    </source>
</evidence>